<evidence type="ECO:0000256" key="3">
    <source>
        <dbReference type="ARBA" id="ARBA00022630"/>
    </source>
</evidence>
<evidence type="ECO:0000313" key="12">
    <source>
        <dbReference type="Proteomes" id="UP000321580"/>
    </source>
</evidence>
<feature type="binding site" evidence="9">
    <location>
        <position position="214"/>
    </location>
    <ligand>
        <name>D-dopa</name>
        <dbReference type="ChEBI" id="CHEBI:149689"/>
    </ligand>
</feature>
<dbReference type="SUPFAM" id="SSF54373">
    <property type="entry name" value="FAD-linked reductases, C-terminal domain"/>
    <property type="match status" value="1"/>
</dbReference>
<dbReference type="InterPro" id="IPR023209">
    <property type="entry name" value="DAO"/>
</dbReference>
<evidence type="ECO:0000259" key="10">
    <source>
        <dbReference type="Pfam" id="PF01266"/>
    </source>
</evidence>
<organism evidence="11 12">
    <name type="scientific">Phaeodactylibacter luteus</name>
    <dbReference type="NCBI Taxonomy" id="1564516"/>
    <lineage>
        <taxon>Bacteria</taxon>
        <taxon>Pseudomonadati</taxon>
        <taxon>Bacteroidota</taxon>
        <taxon>Saprospiria</taxon>
        <taxon>Saprospirales</taxon>
        <taxon>Haliscomenobacteraceae</taxon>
        <taxon>Phaeodactylibacter</taxon>
    </lineage>
</organism>
<feature type="domain" description="FAD dependent oxidoreductase" evidence="10">
    <location>
        <begin position="4"/>
        <end position="306"/>
    </location>
</feature>
<dbReference type="Gene3D" id="3.40.50.720">
    <property type="entry name" value="NAD(P)-binding Rossmann-like Domain"/>
    <property type="match status" value="1"/>
</dbReference>
<dbReference type="Proteomes" id="UP000321580">
    <property type="component" value="Unassembled WGS sequence"/>
</dbReference>
<feature type="binding site" evidence="9">
    <location>
        <begin position="292"/>
        <end position="297"/>
    </location>
    <ligand>
        <name>FAD</name>
        <dbReference type="ChEBI" id="CHEBI:57692"/>
    </ligand>
</feature>
<dbReference type="InterPro" id="IPR006076">
    <property type="entry name" value="FAD-dep_OxRdtase"/>
</dbReference>
<keyword evidence="3" id="KW-0285">Flavoprotein</keyword>
<evidence type="ECO:0000256" key="2">
    <source>
        <dbReference type="ARBA" id="ARBA00006730"/>
    </source>
</evidence>
<evidence type="ECO:0000256" key="5">
    <source>
        <dbReference type="ARBA" id="ARBA00023002"/>
    </source>
</evidence>
<evidence type="ECO:0000256" key="4">
    <source>
        <dbReference type="ARBA" id="ARBA00022827"/>
    </source>
</evidence>
<dbReference type="GO" id="GO:0019478">
    <property type="term" value="P:D-amino acid catabolic process"/>
    <property type="evidence" value="ECO:0007669"/>
    <property type="project" value="TreeGrafter"/>
</dbReference>
<evidence type="ECO:0000256" key="7">
    <source>
        <dbReference type="ARBA" id="ARBA00039751"/>
    </source>
</evidence>
<feature type="binding site" evidence="9">
    <location>
        <position position="293"/>
    </location>
    <ligand>
        <name>D-dopa</name>
        <dbReference type="ChEBI" id="CHEBI:149689"/>
    </ligand>
</feature>
<feature type="binding site" evidence="9">
    <location>
        <position position="269"/>
    </location>
    <ligand>
        <name>D-dopa</name>
        <dbReference type="ChEBI" id="CHEBI:149689"/>
    </ligand>
</feature>
<dbReference type="PANTHER" id="PTHR11530">
    <property type="entry name" value="D-AMINO ACID OXIDASE"/>
    <property type="match status" value="1"/>
</dbReference>
<protein>
    <recommendedName>
        <fullName evidence="7">D-amino-acid oxidase</fullName>
        <ecNumber evidence="6">1.4.3.3</ecNumber>
    </recommendedName>
</protein>
<dbReference type="AlphaFoldDB" id="A0A5C6RL01"/>
<dbReference type="PANTHER" id="PTHR11530:SF11">
    <property type="entry name" value="D-ASPARTATE OXIDASE"/>
    <property type="match status" value="1"/>
</dbReference>
<dbReference type="OrthoDB" id="246701at2"/>
<sequence length="317" mass="33552">MNRAIVIGAGVSGLTTAIVLQEAGWQVEIRTAALPGQTNSAVAAAIWFPYAVEPLEKANAWSTETYHALKALAGEPGTGVSMTDFLVLTRPGLDHSWKEGLPKGAVRAAAPAELPEGYQMGYIAQVPLAESPVYLPYLQRRLEAGGGQIKLQEVSTAGALLDECSLVVNCSGLGSRELFRDEGVYPIRGQILSVEKPKSARSAVDSMDKGHLAYLIVRSNDMIMGGTDYDGDYNTSPVAADTAEILSRCRRIQADGPPPRINRALAGLRPGRSAIRCEAEAGAPIIHNYGHGGAGVTVSWGCAREVLRLAQPFGGMA</sequence>
<comment type="cofactor">
    <cofactor evidence="1 9">
        <name>FAD</name>
        <dbReference type="ChEBI" id="CHEBI:57692"/>
    </cofactor>
</comment>
<dbReference type="PIRSF" id="PIRSF000189">
    <property type="entry name" value="D-aa_oxidase"/>
    <property type="match status" value="1"/>
</dbReference>
<comment type="catalytic activity">
    <reaction evidence="8">
        <text>a D-alpha-amino acid + O2 + H2O = a 2-oxocarboxylate + H2O2 + NH4(+)</text>
        <dbReference type="Rhea" id="RHEA:21816"/>
        <dbReference type="ChEBI" id="CHEBI:15377"/>
        <dbReference type="ChEBI" id="CHEBI:15379"/>
        <dbReference type="ChEBI" id="CHEBI:16240"/>
        <dbReference type="ChEBI" id="CHEBI:28938"/>
        <dbReference type="ChEBI" id="CHEBI:35179"/>
        <dbReference type="ChEBI" id="CHEBI:59871"/>
        <dbReference type="EC" id="1.4.3.3"/>
    </reaction>
    <physiologicalReaction direction="left-to-right" evidence="8">
        <dbReference type="Rhea" id="RHEA:21817"/>
    </physiologicalReaction>
</comment>
<dbReference type="EMBL" id="VOOR01000027">
    <property type="protein sequence ID" value="TXB62589.1"/>
    <property type="molecule type" value="Genomic_DNA"/>
</dbReference>
<dbReference type="PROSITE" id="PS00677">
    <property type="entry name" value="DAO"/>
    <property type="match status" value="1"/>
</dbReference>
<dbReference type="Pfam" id="PF01266">
    <property type="entry name" value="DAO"/>
    <property type="match status" value="1"/>
</dbReference>
<dbReference type="InterPro" id="IPR006181">
    <property type="entry name" value="D-amino_acid_oxidase_CS"/>
</dbReference>
<comment type="caution">
    <text evidence="11">The sequence shown here is derived from an EMBL/GenBank/DDBJ whole genome shotgun (WGS) entry which is preliminary data.</text>
</comment>
<dbReference type="GO" id="GO:0071949">
    <property type="term" value="F:FAD binding"/>
    <property type="evidence" value="ECO:0007669"/>
    <property type="project" value="InterPro"/>
</dbReference>
<keyword evidence="12" id="KW-1185">Reference proteome</keyword>
<keyword evidence="5" id="KW-0560">Oxidoreductase</keyword>
<gene>
    <name evidence="11" type="ORF">FRY97_13300</name>
</gene>
<feature type="binding site" evidence="9">
    <location>
        <position position="154"/>
    </location>
    <ligand>
        <name>FAD</name>
        <dbReference type="ChEBI" id="CHEBI:57692"/>
    </ligand>
</feature>
<evidence type="ECO:0000256" key="1">
    <source>
        <dbReference type="ARBA" id="ARBA00001974"/>
    </source>
</evidence>
<keyword evidence="4 9" id="KW-0274">FAD</keyword>
<dbReference type="GO" id="GO:0003884">
    <property type="term" value="F:D-amino-acid oxidase activity"/>
    <property type="evidence" value="ECO:0007669"/>
    <property type="project" value="UniProtKB-EC"/>
</dbReference>
<evidence type="ECO:0000256" key="8">
    <source>
        <dbReference type="ARBA" id="ARBA00049547"/>
    </source>
</evidence>
<dbReference type="EC" id="1.4.3.3" evidence="6"/>
<evidence type="ECO:0000256" key="6">
    <source>
        <dbReference type="ARBA" id="ARBA00039101"/>
    </source>
</evidence>
<dbReference type="RefSeq" id="WP_147168037.1">
    <property type="nucleotide sequence ID" value="NZ_VOOR01000027.1"/>
</dbReference>
<accession>A0A5C6RL01</accession>
<proteinExistence type="inferred from homology"/>
<evidence type="ECO:0000313" key="11">
    <source>
        <dbReference type="EMBL" id="TXB62589.1"/>
    </source>
</evidence>
<reference evidence="11 12" key="1">
    <citation type="submission" date="2019-08" db="EMBL/GenBank/DDBJ databases">
        <title>Genome of Phaeodactylibacter luteus.</title>
        <authorList>
            <person name="Bowman J.P."/>
        </authorList>
    </citation>
    <scope>NUCLEOTIDE SEQUENCE [LARGE SCALE GENOMIC DNA]</scope>
    <source>
        <strain evidence="11 12">KCTC 42180</strain>
    </source>
</reference>
<name>A0A5C6RL01_9BACT</name>
<comment type="similarity">
    <text evidence="2">Belongs to the DAMOX/DASOX family.</text>
</comment>
<evidence type="ECO:0000256" key="9">
    <source>
        <dbReference type="PIRSR" id="PIRSR000189-1"/>
    </source>
</evidence>
<dbReference type="Gene3D" id="3.30.9.10">
    <property type="entry name" value="D-Amino Acid Oxidase, subunit A, domain 2"/>
    <property type="match status" value="1"/>
</dbReference>
<dbReference type="GO" id="GO:0005737">
    <property type="term" value="C:cytoplasm"/>
    <property type="evidence" value="ECO:0007669"/>
    <property type="project" value="TreeGrafter"/>
</dbReference>
<dbReference type="SUPFAM" id="SSF51971">
    <property type="entry name" value="Nucleotide-binding domain"/>
    <property type="match status" value="1"/>
</dbReference>